<name>S8DSP0_9LAMI</name>
<evidence type="ECO:0000313" key="5">
    <source>
        <dbReference type="EMBL" id="EPS66198.1"/>
    </source>
</evidence>
<comment type="caution">
    <text evidence="5">The sequence shown here is derived from an EMBL/GenBank/DDBJ whole genome shotgun (WGS) entry which is preliminary data.</text>
</comment>
<gene>
    <name evidence="5" type="ORF">M569_08580</name>
</gene>
<dbReference type="InterPro" id="IPR035595">
    <property type="entry name" value="UDP_glycos_trans_CS"/>
</dbReference>
<dbReference type="PANTHER" id="PTHR11926:SF774">
    <property type="entry name" value="UDP-GLYCOSYLTRANSFERASE 85A1-RELATED"/>
    <property type="match status" value="1"/>
</dbReference>
<dbReference type="OrthoDB" id="5835829at2759"/>
<dbReference type="GO" id="GO:0016138">
    <property type="term" value="P:glycoside biosynthetic process"/>
    <property type="evidence" value="ECO:0007669"/>
    <property type="project" value="UniProtKB-ARBA"/>
</dbReference>
<keyword evidence="2 4" id="KW-0328">Glycosyltransferase</keyword>
<feature type="non-terminal residue" evidence="5">
    <location>
        <position position="370"/>
    </location>
</feature>
<proteinExistence type="inferred from homology"/>
<protein>
    <submittedName>
        <fullName evidence="5">Uncharacterized protein</fullName>
    </submittedName>
</protein>
<accession>S8DSP0</accession>
<evidence type="ECO:0000256" key="4">
    <source>
        <dbReference type="RuleBase" id="RU003718"/>
    </source>
</evidence>
<dbReference type="GO" id="GO:0080044">
    <property type="term" value="F:quercetin 7-O-glucosyltransferase activity"/>
    <property type="evidence" value="ECO:0007669"/>
    <property type="project" value="TreeGrafter"/>
</dbReference>
<dbReference type="PANTHER" id="PTHR11926">
    <property type="entry name" value="GLUCOSYL/GLUCURONOSYL TRANSFERASES"/>
    <property type="match status" value="1"/>
</dbReference>
<evidence type="ECO:0000256" key="3">
    <source>
        <dbReference type="ARBA" id="ARBA00022679"/>
    </source>
</evidence>
<comment type="similarity">
    <text evidence="1 4">Belongs to the UDP-glycosyltransferase family.</text>
</comment>
<dbReference type="Pfam" id="PF00201">
    <property type="entry name" value="UDPGT"/>
    <property type="match status" value="1"/>
</dbReference>
<dbReference type="InterPro" id="IPR002213">
    <property type="entry name" value="UDP_glucos_trans"/>
</dbReference>
<evidence type="ECO:0000256" key="2">
    <source>
        <dbReference type="ARBA" id="ARBA00022676"/>
    </source>
</evidence>
<dbReference type="FunFam" id="3.40.50.2000:FF:000060">
    <property type="entry name" value="Glycosyltransferase"/>
    <property type="match status" value="1"/>
</dbReference>
<dbReference type="EMBL" id="AUSU01003810">
    <property type="protein sequence ID" value="EPS66198.1"/>
    <property type="molecule type" value="Genomic_DNA"/>
</dbReference>
<dbReference type="Proteomes" id="UP000015453">
    <property type="component" value="Unassembled WGS sequence"/>
</dbReference>
<reference evidence="5 6" key="1">
    <citation type="journal article" date="2013" name="BMC Genomics">
        <title>The miniature genome of a carnivorous plant Genlisea aurea contains a low number of genes and short non-coding sequences.</title>
        <authorList>
            <person name="Leushkin E.V."/>
            <person name="Sutormin R.A."/>
            <person name="Nabieva E.R."/>
            <person name="Penin A.A."/>
            <person name="Kondrashov A.S."/>
            <person name="Logacheva M.D."/>
        </authorList>
    </citation>
    <scope>NUCLEOTIDE SEQUENCE [LARGE SCALE GENOMIC DNA]</scope>
</reference>
<evidence type="ECO:0000256" key="1">
    <source>
        <dbReference type="ARBA" id="ARBA00009995"/>
    </source>
</evidence>
<dbReference type="CDD" id="cd03784">
    <property type="entry name" value="GT1_Gtf-like"/>
    <property type="match status" value="1"/>
</dbReference>
<organism evidence="5 6">
    <name type="scientific">Genlisea aurea</name>
    <dbReference type="NCBI Taxonomy" id="192259"/>
    <lineage>
        <taxon>Eukaryota</taxon>
        <taxon>Viridiplantae</taxon>
        <taxon>Streptophyta</taxon>
        <taxon>Embryophyta</taxon>
        <taxon>Tracheophyta</taxon>
        <taxon>Spermatophyta</taxon>
        <taxon>Magnoliopsida</taxon>
        <taxon>eudicotyledons</taxon>
        <taxon>Gunneridae</taxon>
        <taxon>Pentapetalae</taxon>
        <taxon>asterids</taxon>
        <taxon>lamiids</taxon>
        <taxon>Lamiales</taxon>
        <taxon>Lentibulariaceae</taxon>
        <taxon>Genlisea</taxon>
    </lineage>
</organism>
<keyword evidence="3 4" id="KW-0808">Transferase</keyword>
<dbReference type="AlphaFoldDB" id="S8DSP0"/>
<dbReference type="PROSITE" id="PS00375">
    <property type="entry name" value="UDPGT"/>
    <property type="match status" value="1"/>
</dbReference>
<sequence>FQPLVDEFVGKKIRSDPDTTYFIVADTYFLWQAAAAEKYNLLHVSFWTQPSMVYSLGWHSELLREHGHYPLKDNVEDDIDYIPGIQSVNTRDVMPFFRPLHPFFNFNAMAFNLSNKADFYLHNTVEELESSILLALNKYRPNYAIGPTNFYRDLVNFPTKKSLWAESDITQWLESRAPSTVLYISFGSIVLASNQVIEEIVHGVILSQVNFIWVTRYGEKGSPLNIFPAAFDDEFKERGLIVPWCDQIKVLSSPSVGAFLTHCGWNSVMESIWCGIPMLCYPVDFDQPINRKLVVDDWKVGLNLCDGKAINRNDIAEKIKILMTGNTSKDFKHRILNVGDCLRAAVEPNGSSDRNFNQFVNRLKEELTTK</sequence>
<keyword evidence="6" id="KW-1185">Reference proteome</keyword>
<feature type="non-terminal residue" evidence="5">
    <location>
        <position position="1"/>
    </location>
</feature>
<dbReference type="Gene3D" id="3.40.50.2000">
    <property type="entry name" value="Glycogen Phosphorylase B"/>
    <property type="match status" value="2"/>
</dbReference>
<evidence type="ECO:0000313" key="6">
    <source>
        <dbReference type="Proteomes" id="UP000015453"/>
    </source>
</evidence>
<dbReference type="GO" id="GO:0080043">
    <property type="term" value="F:quercetin 3-O-glucosyltransferase activity"/>
    <property type="evidence" value="ECO:0007669"/>
    <property type="project" value="TreeGrafter"/>
</dbReference>
<dbReference type="SUPFAM" id="SSF53756">
    <property type="entry name" value="UDP-Glycosyltransferase/glycogen phosphorylase"/>
    <property type="match status" value="1"/>
</dbReference>